<dbReference type="Proteomes" id="UP000246005">
    <property type="component" value="Unassembled WGS sequence"/>
</dbReference>
<evidence type="ECO:0000256" key="1">
    <source>
        <dbReference type="SAM" id="SignalP"/>
    </source>
</evidence>
<dbReference type="AlphaFoldDB" id="A0A316I1H8"/>
<dbReference type="Pfam" id="PF00353">
    <property type="entry name" value="HemolysinCabind"/>
    <property type="match status" value="1"/>
</dbReference>
<name>A0A316I1H8_9PSEU</name>
<dbReference type="RefSeq" id="WP_109636511.1">
    <property type="nucleotide sequence ID" value="NZ_QGHB01000004.1"/>
</dbReference>
<dbReference type="EMBL" id="QGHB01000004">
    <property type="protein sequence ID" value="PWK86843.1"/>
    <property type="molecule type" value="Genomic_DNA"/>
</dbReference>
<evidence type="ECO:0000313" key="3">
    <source>
        <dbReference type="Proteomes" id="UP000246005"/>
    </source>
</evidence>
<accession>A0A316I1H8</accession>
<feature type="chain" id="PRO_5016403032" description="Hemolysin-type calcium-binding repeat-containing protein" evidence="1">
    <location>
        <begin position="34"/>
        <end position="281"/>
    </location>
</feature>
<dbReference type="InterPro" id="IPR001343">
    <property type="entry name" value="Hemolysn_Ca-bd"/>
</dbReference>
<protein>
    <recommendedName>
        <fullName evidence="4">Hemolysin-type calcium-binding repeat-containing protein</fullName>
    </recommendedName>
</protein>
<evidence type="ECO:0008006" key="4">
    <source>
        <dbReference type="Google" id="ProtNLM"/>
    </source>
</evidence>
<organism evidence="2 3">
    <name type="scientific">Lentzea atacamensis</name>
    <dbReference type="NCBI Taxonomy" id="531938"/>
    <lineage>
        <taxon>Bacteria</taxon>
        <taxon>Bacillati</taxon>
        <taxon>Actinomycetota</taxon>
        <taxon>Actinomycetes</taxon>
        <taxon>Pseudonocardiales</taxon>
        <taxon>Pseudonocardiaceae</taxon>
        <taxon>Lentzea</taxon>
    </lineage>
</organism>
<proteinExistence type="predicted"/>
<reference evidence="2 3" key="1">
    <citation type="submission" date="2018-05" db="EMBL/GenBank/DDBJ databases">
        <title>Genomic Encyclopedia of Type Strains, Phase IV (KMG-IV): sequencing the most valuable type-strain genomes for metagenomic binning, comparative biology and taxonomic classification.</title>
        <authorList>
            <person name="Goeker M."/>
        </authorList>
    </citation>
    <scope>NUCLEOTIDE SEQUENCE [LARGE SCALE GENOMIC DNA]</scope>
    <source>
        <strain evidence="2 3">DSM 45480</strain>
    </source>
</reference>
<comment type="caution">
    <text evidence="2">The sequence shown here is derived from an EMBL/GenBank/DDBJ whole genome shotgun (WGS) entry which is preliminary data.</text>
</comment>
<dbReference type="SUPFAM" id="SSF51120">
    <property type="entry name" value="beta-Roll"/>
    <property type="match status" value="1"/>
</dbReference>
<dbReference type="PRINTS" id="PR00313">
    <property type="entry name" value="CABNDNGRPT"/>
</dbReference>
<evidence type="ECO:0000313" key="2">
    <source>
        <dbReference type="EMBL" id="PWK86843.1"/>
    </source>
</evidence>
<keyword evidence="1" id="KW-0732">Signal</keyword>
<sequence length="281" mass="28861">MRTTTKQRLSRLAACTGVVVAGGMLAVAGSAEAATPATVKLTNSATFGSGIAYDGGTGNANNLRIVREGTKIAVTDAVAITAGEGCASATATKVLCEQRFLGREVRQVTVRLGDLGDRVSVEGRFFGNVFGDAGNDFMLAGQKDCCGDSQIIYNGGKDFDTVSYERAVTAVSVTMDDINNDGLISSFGSTSGDNVRDDVEAVFGSAFADKLTGDEKFNSFFGLGGADTLNPGTGGDRVFGGSENDTLLVKDGTDDIVDGGAGIDTATVDPSDELIGVEITR</sequence>
<dbReference type="InterPro" id="IPR011049">
    <property type="entry name" value="Serralysin-like_metalloprot_C"/>
</dbReference>
<feature type="signal peptide" evidence="1">
    <location>
        <begin position="1"/>
        <end position="33"/>
    </location>
</feature>
<dbReference type="Gene3D" id="2.150.10.10">
    <property type="entry name" value="Serralysin-like metalloprotease, C-terminal"/>
    <property type="match status" value="1"/>
</dbReference>
<gene>
    <name evidence="2" type="ORF">C8D88_1044</name>
</gene>